<comment type="caution">
    <text evidence="5">The sequence shown here is derived from an EMBL/GenBank/DDBJ whole genome shotgun (WGS) entry which is preliminary data.</text>
</comment>
<reference evidence="5" key="1">
    <citation type="submission" date="2019-07" db="EMBL/GenBank/DDBJ databases">
        <title>Annotation for the trematode Paragonimus miyazaki's.</title>
        <authorList>
            <person name="Choi Y.-J."/>
        </authorList>
    </citation>
    <scope>NUCLEOTIDE SEQUENCE</scope>
    <source>
        <strain evidence="5">Japan</strain>
    </source>
</reference>
<feature type="region of interest" description="Disordered" evidence="3">
    <location>
        <begin position="1020"/>
        <end position="1042"/>
    </location>
</feature>
<dbReference type="CDD" id="cd00159">
    <property type="entry name" value="RhoGAP"/>
    <property type="match status" value="1"/>
</dbReference>
<dbReference type="Gene3D" id="1.10.555.10">
    <property type="entry name" value="Rho GTPase activation protein"/>
    <property type="match status" value="1"/>
</dbReference>
<evidence type="ECO:0000259" key="4">
    <source>
        <dbReference type="PROSITE" id="PS50238"/>
    </source>
</evidence>
<feature type="region of interest" description="Disordered" evidence="3">
    <location>
        <begin position="262"/>
        <end position="298"/>
    </location>
</feature>
<dbReference type="Pfam" id="PF00620">
    <property type="entry name" value="RhoGAP"/>
    <property type="match status" value="1"/>
</dbReference>
<organism evidence="5 6">
    <name type="scientific">Paragonimus skrjabini miyazakii</name>
    <dbReference type="NCBI Taxonomy" id="59628"/>
    <lineage>
        <taxon>Eukaryota</taxon>
        <taxon>Metazoa</taxon>
        <taxon>Spiralia</taxon>
        <taxon>Lophotrochozoa</taxon>
        <taxon>Platyhelminthes</taxon>
        <taxon>Trematoda</taxon>
        <taxon>Digenea</taxon>
        <taxon>Plagiorchiida</taxon>
        <taxon>Troglotremata</taxon>
        <taxon>Troglotrematidae</taxon>
        <taxon>Paragonimus</taxon>
    </lineage>
</organism>
<dbReference type="InterPro" id="IPR000198">
    <property type="entry name" value="RhoGAP_dom"/>
</dbReference>
<comment type="similarity">
    <text evidence="1">Belongs to the FAM13 family.</text>
</comment>
<evidence type="ECO:0000313" key="5">
    <source>
        <dbReference type="EMBL" id="KAF7233386.1"/>
    </source>
</evidence>
<dbReference type="GO" id="GO:0007165">
    <property type="term" value="P:signal transduction"/>
    <property type="evidence" value="ECO:0007669"/>
    <property type="project" value="InterPro"/>
</dbReference>
<feature type="compositionally biased region" description="Polar residues" evidence="3">
    <location>
        <begin position="962"/>
        <end position="975"/>
    </location>
</feature>
<feature type="compositionally biased region" description="Basic and acidic residues" evidence="3">
    <location>
        <begin position="428"/>
        <end position="441"/>
    </location>
</feature>
<feature type="compositionally biased region" description="Polar residues" evidence="3">
    <location>
        <begin position="1025"/>
        <end position="1042"/>
    </location>
</feature>
<gene>
    <name evidence="5" type="ORF">EG68_08404</name>
</gene>
<dbReference type="InterPro" id="IPR008936">
    <property type="entry name" value="Rho_GTPase_activation_prot"/>
</dbReference>
<feature type="compositionally biased region" description="Polar residues" evidence="3">
    <location>
        <begin position="888"/>
        <end position="903"/>
    </location>
</feature>
<proteinExistence type="inferred from homology"/>
<protein>
    <recommendedName>
        <fullName evidence="4">Rho-GAP domain-containing protein</fullName>
    </recommendedName>
</protein>
<dbReference type="SUPFAM" id="SSF48350">
    <property type="entry name" value="GTPase activation domain, GAP"/>
    <property type="match status" value="1"/>
</dbReference>
<dbReference type="Pfam" id="PF26116">
    <property type="entry name" value="FAM13A"/>
    <property type="match status" value="1"/>
</dbReference>
<evidence type="ECO:0000256" key="1">
    <source>
        <dbReference type="ARBA" id="ARBA00007549"/>
    </source>
</evidence>
<evidence type="ECO:0000313" key="6">
    <source>
        <dbReference type="Proteomes" id="UP000822476"/>
    </source>
</evidence>
<evidence type="ECO:0000256" key="2">
    <source>
        <dbReference type="SAM" id="Coils"/>
    </source>
</evidence>
<feature type="domain" description="Rho-GAP" evidence="4">
    <location>
        <begin position="37"/>
        <end position="237"/>
    </location>
</feature>
<feature type="region of interest" description="Disordered" evidence="3">
    <location>
        <begin position="575"/>
        <end position="612"/>
    </location>
</feature>
<dbReference type="PANTHER" id="PTHR15904:SF17">
    <property type="entry name" value="RHO-GAP DOMAIN-CONTAINING PROTEIN"/>
    <property type="match status" value="1"/>
</dbReference>
<dbReference type="PANTHER" id="PTHR15904">
    <property type="entry name" value="FAM13"/>
    <property type="match status" value="1"/>
</dbReference>
<feature type="region of interest" description="Disordered" evidence="3">
    <location>
        <begin position="937"/>
        <end position="986"/>
    </location>
</feature>
<dbReference type="PROSITE" id="PS50238">
    <property type="entry name" value="RHOGAP"/>
    <property type="match status" value="1"/>
</dbReference>
<dbReference type="OrthoDB" id="185175at2759"/>
<dbReference type="AlphaFoldDB" id="A0A8S9YB25"/>
<evidence type="ECO:0000256" key="3">
    <source>
        <dbReference type="SAM" id="MobiDB-lite"/>
    </source>
</evidence>
<name>A0A8S9YB25_9TREM</name>
<dbReference type="InterPro" id="IPR039102">
    <property type="entry name" value="FAM13"/>
</dbReference>
<accession>A0A8S9YB25</accession>
<dbReference type="SMART" id="SM00324">
    <property type="entry name" value="RhoGAP"/>
    <property type="match status" value="1"/>
</dbReference>
<dbReference type="EMBL" id="JTDE01021105">
    <property type="protein sequence ID" value="KAF7233386.1"/>
    <property type="molecule type" value="Genomic_DNA"/>
</dbReference>
<feature type="region of interest" description="Disordered" evidence="3">
    <location>
        <begin position="844"/>
        <end position="916"/>
    </location>
</feature>
<feature type="compositionally biased region" description="Basic and acidic residues" evidence="3">
    <location>
        <begin position="844"/>
        <end position="859"/>
    </location>
</feature>
<keyword evidence="6" id="KW-1185">Reference proteome</keyword>
<sequence length="1126" mass="125377">MVMEKLIKKLNANPTPKKKLPRSSTAAAYSSTVTFGLPLKEIVDRDKTDIPLIVMDIFDYLFNNHGLEAEGIFRVNGNSRTVDTLRSLMDENGARWRVSDLSDMAIESERSVDVFSVASLLKLYLRELPGGLIPAKVTPLFLETYYSYRDNRAACFSQLEQLIANLPAPNYTLLQHLCHFLYKIWNCRAENKMSAEALGIVFGPNVFRLNQNAETIHDQSTVNRIMTFMVEHATQLFRMTAPSWANVTYVCSAAELLGPDQPVLVSTSPKTRGKTSDRRETTTYPNSNSSSTDSLSQSTTVGFNTDFKSSAPLDTYGLCTTGENKLSSPKTGLLQTNEFSAGLAAAIRICIEEHAFRALIPPPEPSNSFPYNDEGIDSLDVDDVDSETMARFSVESTFTTKRGQSEHEQIPDLPITMFHSASSGSNVTDKKSASRINLDEASQKPNDDVLVQLTQRLHQIKTRLRDYERQFECASGHKPSATEKRADSQVRALMNELSNIRTTIKQIHSSSTTVLYEMGQSVSAHDRSDYGVRPGDELDTKELSMRTTPIASQTTLGRTSDFLSPVAHRNRFTTPVSSKQMDQHTGSSLQGGTNTSYKASKTIHPTSDLESVRCSSGYGTAATIPPVRTLPMLANQNPEIQCFKPNGTASHKAEPSLVETYAVLVHRLAEKRSMAKRPEDLHLMTPKQVEAEKLAIQKALLYFEGLHGRPKGRQERLVMRPLYDRYRNVKRLLNAIQQNTKPPISELSSKSEFNKFDTIEDHPDISSDGDLAVRGDSDCQLYVPSGYSTVDSGAYNSTIAARIPRDTTRATREGSDEEVELVVKHDPTDNDCQWSTHGSMFRRFTRDSSDRKHSRECSRDQSSFSSGDEESPMYVANNSADQILPGSANKSSTLPSSITSANRRTGHMTEMIDGQSRIPSVNNEWFGSFRHATNRGILKTDSRQSGSDTHFRPSAGIGSPEHQVSSDLNSPSQHLPSLGRGKSTCLPVHGTTAVYLTESRAAESRTDQLDEEKIASQKLSKNRRILSSPSEHVSTHTASDYDTQPTFSSSLAGWSVSQLQTELQSVRESKRQLQKTLKDYEHEFQNATGHKVERADRLCMRAEYNQYKALKTRLLQLETELTSRLC</sequence>
<keyword evidence="2" id="KW-0175">Coiled coil</keyword>
<feature type="coiled-coil region" evidence="2">
    <location>
        <begin position="1056"/>
        <end position="1120"/>
    </location>
</feature>
<feature type="compositionally biased region" description="Low complexity" evidence="3">
    <location>
        <begin position="282"/>
        <end position="298"/>
    </location>
</feature>
<dbReference type="InterPro" id="IPR059029">
    <property type="entry name" value="FAM13A_dom"/>
</dbReference>
<feature type="region of interest" description="Disordered" evidence="3">
    <location>
        <begin position="398"/>
        <end position="441"/>
    </location>
</feature>
<dbReference type="Proteomes" id="UP000822476">
    <property type="component" value="Unassembled WGS sequence"/>
</dbReference>